<evidence type="ECO:0000256" key="3">
    <source>
        <dbReference type="ARBA" id="ARBA00022692"/>
    </source>
</evidence>
<dbReference type="GO" id="GO:0015833">
    <property type="term" value="P:peptide transport"/>
    <property type="evidence" value="ECO:0007669"/>
    <property type="project" value="InterPro"/>
</dbReference>
<dbReference type="NCBIfam" id="NF009036">
    <property type="entry name" value="PRK12369.1"/>
    <property type="match status" value="1"/>
</dbReference>
<dbReference type="SUPFAM" id="SSF90123">
    <property type="entry name" value="ABC transporter transmembrane region"/>
    <property type="match status" value="1"/>
</dbReference>
<dbReference type="RefSeq" id="WP_127188053.1">
    <property type="nucleotide sequence ID" value="NZ_RZNJ01000002.1"/>
</dbReference>
<name>A0A433XGN4_9HYPH</name>
<dbReference type="InterPro" id="IPR009248">
    <property type="entry name" value="SbmA_BacA"/>
</dbReference>
<keyword evidence="8" id="KW-1185">Reference proteome</keyword>
<dbReference type="AlphaFoldDB" id="A0A433XGN4"/>
<dbReference type="PANTHER" id="PTHR11384:SF59">
    <property type="entry name" value="LYSOSOMAL COBALAMIN TRANSPORTER ABCD4"/>
    <property type="match status" value="1"/>
</dbReference>
<dbReference type="InterPro" id="IPR050835">
    <property type="entry name" value="ABC_transporter_sub-D"/>
</dbReference>
<dbReference type="Pfam" id="PF05992">
    <property type="entry name" value="SbmA_BacA"/>
    <property type="match status" value="1"/>
</dbReference>
<keyword evidence="4 6" id="KW-1133">Transmembrane helix</keyword>
<feature type="transmembrane region" description="Helical" evidence="6">
    <location>
        <begin position="186"/>
        <end position="208"/>
    </location>
</feature>
<keyword evidence="3 6" id="KW-0812">Transmembrane</keyword>
<reference evidence="7 8" key="1">
    <citation type="journal article" date="2016" name="Int. J. Syst. Evol. Microbiol.">
        <title>Arsenicitalea aurantiaca gen. nov., sp. nov., a new member of the family Hyphomicrobiaceae, isolated from high-arsenic sediment.</title>
        <authorList>
            <person name="Mu Y."/>
            <person name="Zhou L."/>
            <person name="Zeng X.C."/>
            <person name="Liu L."/>
            <person name="Pan Y."/>
            <person name="Chen X."/>
            <person name="Wang J."/>
            <person name="Li S."/>
            <person name="Li W.J."/>
            <person name="Wang Y."/>
        </authorList>
    </citation>
    <scope>NUCLEOTIDE SEQUENCE [LARGE SCALE GENOMIC DNA]</scope>
    <source>
        <strain evidence="7 8">42-50</strain>
    </source>
</reference>
<proteinExistence type="predicted"/>
<evidence type="ECO:0000256" key="2">
    <source>
        <dbReference type="ARBA" id="ARBA00022448"/>
    </source>
</evidence>
<gene>
    <name evidence="7" type="ORF">EMQ25_08215</name>
</gene>
<dbReference type="Proteomes" id="UP000281547">
    <property type="component" value="Unassembled WGS sequence"/>
</dbReference>
<keyword evidence="5 6" id="KW-0472">Membrane</keyword>
<evidence type="ECO:0000256" key="5">
    <source>
        <dbReference type="ARBA" id="ARBA00023136"/>
    </source>
</evidence>
<protein>
    <submittedName>
        <fullName evidence="7">Putative transporter</fullName>
    </submittedName>
</protein>
<evidence type="ECO:0000313" key="8">
    <source>
        <dbReference type="Proteomes" id="UP000281547"/>
    </source>
</evidence>
<evidence type="ECO:0000256" key="6">
    <source>
        <dbReference type="SAM" id="Phobius"/>
    </source>
</evidence>
<dbReference type="EMBL" id="RZNJ01000002">
    <property type="protein sequence ID" value="RUT33098.1"/>
    <property type="molecule type" value="Genomic_DNA"/>
</dbReference>
<feature type="transmembrane region" description="Helical" evidence="6">
    <location>
        <begin position="20"/>
        <end position="40"/>
    </location>
</feature>
<dbReference type="GO" id="GO:1904680">
    <property type="term" value="F:peptide transmembrane transporter activity"/>
    <property type="evidence" value="ECO:0007669"/>
    <property type="project" value="InterPro"/>
</dbReference>
<dbReference type="PANTHER" id="PTHR11384">
    <property type="entry name" value="ATP-BINDING CASSETTE, SUB-FAMILY D MEMBER"/>
    <property type="match status" value="1"/>
</dbReference>
<accession>A0A433XGN4</accession>
<dbReference type="GO" id="GO:0005524">
    <property type="term" value="F:ATP binding"/>
    <property type="evidence" value="ECO:0007669"/>
    <property type="project" value="InterPro"/>
</dbReference>
<sequence>MIKAFFRNPKWRTWAYGGGLFLIASIYIQVQFTVIVNGWYGTFYDMLQNPAGRDMSEFWYAIAGWNFEWVNWLGFIPLPVPRSFFVIAIPYVILATLTSYVTRLYAFRWRQAITEDYIPRWRKVEHEIEGASQRIQEDTQRFAAIVQGLGLAVVRATMTLIAFIPILWTLSAQVDLPVIRDIPGSLVWAALIITVGGMVISWFVGYFLPGLEYNNQKVEAAFRKELVYGEDDKVNHGQPETLFSLFTGIRINYHRLYLHYGYFDLWANLYGQVTLLTPLIMVGPGMMTGAVTFGVLQQVSNAYGRVDGAMSIILDNWTVLTELRSIWKRLYEFEQNLDRFDTGHDVGGQQDSVSPLPAE</sequence>
<evidence type="ECO:0000313" key="7">
    <source>
        <dbReference type="EMBL" id="RUT33098.1"/>
    </source>
</evidence>
<evidence type="ECO:0000256" key="1">
    <source>
        <dbReference type="ARBA" id="ARBA00004651"/>
    </source>
</evidence>
<dbReference type="InterPro" id="IPR036640">
    <property type="entry name" value="ABC1_TM_sf"/>
</dbReference>
<comment type="subcellular location">
    <subcellularLocation>
        <location evidence="1">Cell membrane</location>
        <topology evidence="1">Multi-pass membrane protein</topology>
    </subcellularLocation>
</comment>
<dbReference type="GO" id="GO:0005886">
    <property type="term" value="C:plasma membrane"/>
    <property type="evidence" value="ECO:0007669"/>
    <property type="project" value="UniProtKB-SubCell"/>
</dbReference>
<dbReference type="OrthoDB" id="8233587at2"/>
<keyword evidence="2" id="KW-0813">Transport</keyword>
<evidence type="ECO:0000256" key="4">
    <source>
        <dbReference type="ARBA" id="ARBA00022989"/>
    </source>
</evidence>
<comment type="caution">
    <text evidence="7">The sequence shown here is derived from an EMBL/GenBank/DDBJ whole genome shotgun (WGS) entry which is preliminary data.</text>
</comment>
<organism evidence="7 8">
    <name type="scientific">Arsenicitalea aurantiaca</name>
    <dbReference type="NCBI Taxonomy" id="1783274"/>
    <lineage>
        <taxon>Bacteria</taxon>
        <taxon>Pseudomonadati</taxon>
        <taxon>Pseudomonadota</taxon>
        <taxon>Alphaproteobacteria</taxon>
        <taxon>Hyphomicrobiales</taxon>
        <taxon>Devosiaceae</taxon>
        <taxon>Arsenicitalea</taxon>
    </lineage>
</organism>
<feature type="transmembrane region" description="Helical" evidence="6">
    <location>
        <begin position="142"/>
        <end position="166"/>
    </location>
</feature>
<feature type="transmembrane region" description="Helical" evidence="6">
    <location>
        <begin position="83"/>
        <end position="101"/>
    </location>
</feature>